<proteinExistence type="predicted"/>
<name>A0A4P8J2R1_9BURK</name>
<dbReference type="InterPro" id="IPR001036">
    <property type="entry name" value="Acrflvin-R"/>
</dbReference>
<reference evidence="2 3" key="1">
    <citation type="submission" date="2019-05" db="EMBL/GenBank/DDBJ databases">
        <title>Burkholderia sp. DHOD12, isolated from subtropical forest soil.</title>
        <authorList>
            <person name="Gao Z.-H."/>
            <person name="Qiu L.-H."/>
        </authorList>
    </citation>
    <scope>NUCLEOTIDE SEQUENCE [LARGE SCALE GENOMIC DNA]</scope>
    <source>
        <strain evidence="2 3">DHOD12</strain>
    </source>
</reference>
<keyword evidence="1" id="KW-0472">Membrane</keyword>
<feature type="transmembrane region" description="Helical" evidence="1">
    <location>
        <begin position="335"/>
        <end position="351"/>
    </location>
</feature>
<feature type="transmembrane region" description="Helical" evidence="1">
    <location>
        <begin position="880"/>
        <end position="900"/>
    </location>
</feature>
<dbReference type="Pfam" id="PF00873">
    <property type="entry name" value="ACR_tran"/>
    <property type="match status" value="1"/>
</dbReference>
<keyword evidence="1" id="KW-1133">Transmembrane helix</keyword>
<feature type="transmembrane region" description="Helical" evidence="1">
    <location>
        <begin position="358"/>
        <end position="378"/>
    </location>
</feature>
<feature type="transmembrane region" description="Helical" evidence="1">
    <location>
        <begin position="986"/>
        <end position="1010"/>
    </location>
</feature>
<sequence>MNFGQWMQMHRRSLLFVIALAALAGTLTAFRLPISLFPNVAFPRAVVSLDAGDRPAEQMATLVTMPVEEALRRVPNVLDVQSTTSRGAAEISLNFGWGTDMAQATLQAQSAISEILASLPQGTTMQVRRMDPTVFPVLAYSLTSKQQSLSALHDLAQFQIRPLLSSLEGVARVDVMGGAQDEFEVETDPERLAAYKLSLADVSKAIGASNVLMATGRIEDHYKLYLVIANTAITQLDALKNVVVATNGATQIRLGDVATVRQGVIPQWMRVTADGQDAVLINIYQQPGANSVAMAKAIRAKLADFQKQMPPGVHLANWYDQSELVVASASSVRDAIMIGVVLAAFTLFAFLRNWKITAIAVALVPIVMAATILLLDVFGMGFNIMTLGGMAAAVGLVIDDAIVMIEHIVRRMREAGAHAFHGRVMSAALEFTRPLAGSSAATLIIFVPLAFLSGVTGAFFKALSVTMASALFISFLVTWLAVPILCDRWLKAKDAEEHTESRFALWMNRRYMSLIEHVTAKPALVLIGLAPLVIVAAFASTRVGSGFMPTMDEGGFVLDYHTEPGTSITETDRLMQQIEAIIRANPNVANYSRRTGAGLGGDLNEPNKGDFFVRLKSGKREPIETVMEEIRSKIETQVPGVNIELAQLMEDLIGDLTAVPQPVQIKIYSDDQDTLDATAQKVAARIGKIPGIVDVDDGINPAGDALELHIRPDAAAAEGMDPQSIAQAVSDMVEGNVATQFQAGPKTVGVRVRIADAMKLTDTQLGQLPIRAPDGHLFALRRVADLVTVTGQPEISRDNLKRMVAVTARIDGRDLGSTIADVQKALGESGLLPASVYYELGGLYQQQQIAFKGLLTVFGAAVALVFGLLLFLYERFRVALAVMAMPLLAAGAVFVGLWVTGIELNISAMMGMTMIIGIVTEVAIFYVSELQGLVRDEGVPFRQALIDAGRNRLRPIAMTTIAAILALLPLAFALGQGSAMQQPLAVAIIAGLIVQLPLVLLLLPVLLLLLMKKVD</sequence>
<dbReference type="Gene3D" id="1.20.1640.10">
    <property type="entry name" value="Multidrug efflux transporter AcrB transmembrane domain"/>
    <property type="match status" value="2"/>
</dbReference>
<dbReference type="SUPFAM" id="SSF82714">
    <property type="entry name" value="Multidrug efflux transporter AcrB TolC docking domain, DN and DC subdomains"/>
    <property type="match status" value="2"/>
</dbReference>
<feature type="transmembrane region" description="Helical" evidence="1">
    <location>
        <begin position="384"/>
        <end position="405"/>
    </location>
</feature>
<keyword evidence="3" id="KW-1185">Reference proteome</keyword>
<dbReference type="EMBL" id="CP040078">
    <property type="protein sequence ID" value="QCP54705.1"/>
    <property type="molecule type" value="Genomic_DNA"/>
</dbReference>
<dbReference type="Gene3D" id="3.30.70.1430">
    <property type="entry name" value="Multidrug efflux transporter AcrB pore domain"/>
    <property type="match status" value="2"/>
</dbReference>
<evidence type="ECO:0000313" key="2">
    <source>
        <dbReference type="EMBL" id="QCP54705.1"/>
    </source>
</evidence>
<dbReference type="Gene3D" id="3.30.70.1440">
    <property type="entry name" value="Multidrug efflux transporter AcrB pore domain"/>
    <property type="match status" value="1"/>
</dbReference>
<dbReference type="PRINTS" id="PR00702">
    <property type="entry name" value="ACRIFLAVINRP"/>
</dbReference>
<dbReference type="PANTHER" id="PTHR32063:SF24">
    <property type="entry name" value="CATION EFFLUX SYSTEM (ACRB_ACRD_ACRF FAMILY)"/>
    <property type="match status" value="1"/>
</dbReference>
<keyword evidence="1" id="KW-0812">Transmembrane</keyword>
<feature type="transmembrane region" description="Helical" evidence="1">
    <location>
        <begin position="906"/>
        <end position="927"/>
    </location>
</feature>
<dbReference type="OrthoDB" id="9798415at2"/>
<dbReference type="PANTHER" id="PTHR32063">
    <property type="match status" value="1"/>
</dbReference>
<accession>A0A4P8J2R1</accession>
<feature type="transmembrane region" description="Helical" evidence="1">
    <location>
        <begin position="956"/>
        <end position="974"/>
    </location>
</feature>
<evidence type="ECO:0000313" key="3">
    <source>
        <dbReference type="Proteomes" id="UP000298656"/>
    </source>
</evidence>
<dbReference type="AlphaFoldDB" id="A0A4P8J2R1"/>
<feature type="transmembrane region" description="Helical" evidence="1">
    <location>
        <begin position="466"/>
        <end position="486"/>
    </location>
</feature>
<dbReference type="Gene3D" id="3.30.2090.10">
    <property type="entry name" value="Multidrug efflux transporter AcrB TolC docking domain, DN and DC subdomains"/>
    <property type="match status" value="2"/>
</dbReference>
<feature type="transmembrane region" description="Helical" evidence="1">
    <location>
        <begin position="518"/>
        <end position="539"/>
    </location>
</feature>
<dbReference type="RefSeq" id="WP_137337463.1">
    <property type="nucleotide sequence ID" value="NZ_CP040078.1"/>
</dbReference>
<dbReference type="GO" id="GO:0042910">
    <property type="term" value="F:xenobiotic transmembrane transporter activity"/>
    <property type="evidence" value="ECO:0007669"/>
    <property type="project" value="TreeGrafter"/>
</dbReference>
<dbReference type="InterPro" id="IPR027463">
    <property type="entry name" value="AcrB_DN_DC_subdom"/>
</dbReference>
<protein>
    <submittedName>
        <fullName evidence="2">Efflux RND transporter permease subunit</fullName>
    </submittedName>
</protein>
<dbReference type="GO" id="GO:0005886">
    <property type="term" value="C:plasma membrane"/>
    <property type="evidence" value="ECO:0007669"/>
    <property type="project" value="TreeGrafter"/>
</dbReference>
<dbReference type="KEGG" id="tvl:FAZ95_38235"/>
<evidence type="ECO:0000256" key="1">
    <source>
        <dbReference type="SAM" id="Phobius"/>
    </source>
</evidence>
<dbReference type="SUPFAM" id="SSF82693">
    <property type="entry name" value="Multidrug efflux transporter AcrB pore domain, PN1, PN2, PC1 and PC2 subdomains"/>
    <property type="match status" value="3"/>
</dbReference>
<feature type="transmembrane region" description="Helical" evidence="1">
    <location>
        <begin position="440"/>
        <end position="460"/>
    </location>
</feature>
<dbReference type="Gene3D" id="3.30.70.1320">
    <property type="entry name" value="Multidrug efflux transporter AcrB pore domain like"/>
    <property type="match status" value="1"/>
</dbReference>
<organism evidence="2 3">
    <name type="scientific">Trinickia violacea</name>
    <dbReference type="NCBI Taxonomy" id="2571746"/>
    <lineage>
        <taxon>Bacteria</taxon>
        <taxon>Pseudomonadati</taxon>
        <taxon>Pseudomonadota</taxon>
        <taxon>Betaproteobacteria</taxon>
        <taxon>Burkholderiales</taxon>
        <taxon>Burkholderiaceae</taxon>
        <taxon>Trinickia</taxon>
    </lineage>
</organism>
<dbReference type="SUPFAM" id="SSF82866">
    <property type="entry name" value="Multidrug efflux transporter AcrB transmembrane domain"/>
    <property type="match status" value="2"/>
</dbReference>
<dbReference type="Proteomes" id="UP000298656">
    <property type="component" value="Chromosome 2"/>
</dbReference>
<gene>
    <name evidence="2" type="ORF">FAZ95_38235</name>
</gene>
<feature type="transmembrane region" description="Helical" evidence="1">
    <location>
        <begin position="853"/>
        <end position="873"/>
    </location>
</feature>